<accession>A0A2K2UCG6</accession>
<name>A0A2K2UCG6_9ACTN</name>
<dbReference type="Pfam" id="PF13669">
    <property type="entry name" value="Glyoxalase_4"/>
    <property type="match status" value="1"/>
</dbReference>
<dbReference type="Proteomes" id="UP000236197">
    <property type="component" value="Unassembled WGS sequence"/>
</dbReference>
<proteinExistence type="predicted"/>
<keyword evidence="1" id="KW-0479">Metal-binding</keyword>
<dbReference type="RefSeq" id="WP_103264484.1">
    <property type="nucleotide sequence ID" value="NZ_CABMLE010000003.1"/>
</dbReference>
<dbReference type="OrthoDB" id="9792173at2"/>
<dbReference type="PANTHER" id="PTHR43048">
    <property type="entry name" value="METHYLMALONYL-COA EPIMERASE"/>
    <property type="match status" value="1"/>
</dbReference>
<evidence type="ECO:0000259" key="2">
    <source>
        <dbReference type="PROSITE" id="PS51819"/>
    </source>
</evidence>
<dbReference type="GO" id="GO:0046872">
    <property type="term" value="F:metal ion binding"/>
    <property type="evidence" value="ECO:0007669"/>
    <property type="project" value="UniProtKB-KW"/>
</dbReference>
<organism evidence="3 4">
    <name type="scientific">Enteroscipio rubneri</name>
    <dbReference type="NCBI Taxonomy" id="2070686"/>
    <lineage>
        <taxon>Bacteria</taxon>
        <taxon>Bacillati</taxon>
        <taxon>Actinomycetota</taxon>
        <taxon>Coriobacteriia</taxon>
        <taxon>Eggerthellales</taxon>
        <taxon>Eggerthellaceae</taxon>
        <taxon>Enteroscipio</taxon>
    </lineage>
</organism>
<evidence type="ECO:0000256" key="1">
    <source>
        <dbReference type="ARBA" id="ARBA00022723"/>
    </source>
</evidence>
<protein>
    <recommendedName>
        <fullName evidence="2">VOC domain-containing protein</fullName>
    </recommendedName>
</protein>
<dbReference type="PANTHER" id="PTHR43048:SF3">
    <property type="entry name" value="METHYLMALONYL-COA EPIMERASE, MITOCHONDRIAL"/>
    <property type="match status" value="1"/>
</dbReference>
<dbReference type="InterPro" id="IPR051785">
    <property type="entry name" value="MMCE/EMCE_epimerase"/>
</dbReference>
<dbReference type="InterPro" id="IPR037523">
    <property type="entry name" value="VOC_core"/>
</dbReference>
<dbReference type="PROSITE" id="PS51819">
    <property type="entry name" value="VOC"/>
    <property type="match status" value="1"/>
</dbReference>
<evidence type="ECO:0000313" key="3">
    <source>
        <dbReference type="EMBL" id="PNV68006.1"/>
    </source>
</evidence>
<comment type="caution">
    <text evidence="3">The sequence shown here is derived from an EMBL/GenBank/DDBJ whole genome shotgun (WGS) entry which is preliminary data.</text>
</comment>
<dbReference type="SUPFAM" id="SSF54593">
    <property type="entry name" value="Glyoxalase/Bleomycin resistance protein/Dihydroxybiphenyl dioxygenase"/>
    <property type="match status" value="1"/>
</dbReference>
<dbReference type="EMBL" id="PPEK01000003">
    <property type="protein sequence ID" value="PNV68006.1"/>
    <property type="molecule type" value="Genomic_DNA"/>
</dbReference>
<reference evidence="4" key="1">
    <citation type="submission" date="2018-01" db="EMBL/GenBank/DDBJ databases">
        <title>Rubneribacter badeniensis gen. nov., sp. nov., and Colonibacter rubneri, gen. nov., sp. nov., WGS of new members of the Eggerthellaceae.</title>
        <authorList>
            <person name="Danylec N."/>
            <person name="Stoll D.A."/>
            <person name="Doetsch A."/>
            <person name="Kulling S.E."/>
            <person name="Huch M."/>
        </authorList>
    </citation>
    <scope>NUCLEOTIDE SEQUENCE [LARGE SCALE GENOMIC DNA]</scope>
    <source>
        <strain evidence="4">ResAG-96</strain>
    </source>
</reference>
<dbReference type="AlphaFoldDB" id="A0A2K2UCG6"/>
<dbReference type="GO" id="GO:0046491">
    <property type="term" value="P:L-methylmalonyl-CoA metabolic process"/>
    <property type="evidence" value="ECO:0007669"/>
    <property type="project" value="TreeGrafter"/>
</dbReference>
<keyword evidence="4" id="KW-1185">Reference proteome</keyword>
<dbReference type="Gene3D" id="3.10.180.10">
    <property type="entry name" value="2,3-Dihydroxybiphenyl 1,2-Dioxygenase, domain 1"/>
    <property type="match status" value="1"/>
</dbReference>
<evidence type="ECO:0000313" key="4">
    <source>
        <dbReference type="Proteomes" id="UP000236197"/>
    </source>
</evidence>
<dbReference type="GO" id="GO:0004493">
    <property type="term" value="F:methylmalonyl-CoA epimerase activity"/>
    <property type="evidence" value="ECO:0007669"/>
    <property type="project" value="TreeGrafter"/>
</dbReference>
<feature type="domain" description="VOC" evidence="2">
    <location>
        <begin position="14"/>
        <end position="154"/>
    </location>
</feature>
<dbReference type="InterPro" id="IPR029068">
    <property type="entry name" value="Glyas_Bleomycin-R_OHBP_Dase"/>
</dbReference>
<gene>
    <name evidence="3" type="ORF">C2L71_03930</name>
</gene>
<sequence>MKVKDLTITDELKEIVQIGIVVEDIEKAKQGMLDVFGLAPDNEGDFVYKECYYRGETIEAPVYAVFYDFFNVQLEFLQPVGDQDTIWKDYLKMGMHGLHHIRFDVDDQDAIIKLMADKGIGIWQEGTSLVNPACRFTYFDSMDKLGFIVEAVTRAR</sequence>